<dbReference type="RefSeq" id="WP_141975114.1">
    <property type="nucleotide sequence ID" value="NZ_VFPP01000001.1"/>
</dbReference>
<dbReference type="OrthoDB" id="517187at2"/>
<evidence type="ECO:0000313" key="1">
    <source>
        <dbReference type="EMBL" id="TQM78361.1"/>
    </source>
</evidence>
<accession>A0A543J6B3</accession>
<dbReference type="PANTHER" id="PTHR10039">
    <property type="entry name" value="AMELOGENIN"/>
    <property type="match status" value="1"/>
</dbReference>
<protein>
    <submittedName>
        <fullName evidence="1">Uncharacterized protein</fullName>
    </submittedName>
</protein>
<name>A0A543J6B3_9PSEU</name>
<keyword evidence="2" id="KW-1185">Reference proteome</keyword>
<dbReference type="Proteomes" id="UP000316628">
    <property type="component" value="Unassembled WGS sequence"/>
</dbReference>
<dbReference type="PANTHER" id="PTHR10039:SF17">
    <property type="entry name" value="FUNGAL STAND N-TERMINAL GOODBYE DOMAIN-CONTAINING PROTEIN-RELATED"/>
    <property type="match status" value="1"/>
</dbReference>
<evidence type="ECO:0000313" key="2">
    <source>
        <dbReference type="Proteomes" id="UP000316628"/>
    </source>
</evidence>
<reference evidence="1 2" key="1">
    <citation type="submission" date="2019-06" db="EMBL/GenBank/DDBJ databases">
        <title>Sequencing the genomes of 1000 actinobacteria strains.</title>
        <authorList>
            <person name="Klenk H.-P."/>
        </authorList>
    </citation>
    <scope>NUCLEOTIDE SEQUENCE [LARGE SCALE GENOMIC DNA]</scope>
    <source>
        <strain evidence="1 2">DSM 45456</strain>
    </source>
</reference>
<dbReference type="InterPro" id="IPR027417">
    <property type="entry name" value="P-loop_NTPase"/>
</dbReference>
<comment type="caution">
    <text evidence="1">The sequence shown here is derived from an EMBL/GenBank/DDBJ whole genome shotgun (WGS) entry which is preliminary data.</text>
</comment>
<organism evidence="1 2">
    <name type="scientific">Saccharothrix saharensis</name>
    <dbReference type="NCBI Taxonomy" id="571190"/>
    <lineage>
        <taxon>Bacteria</taxon>
        <taxon>Bacillati</taxon>
        <taxon>Actinomycetota</taxon>
        <taxon>Actinomycetes</taxon>
        <taxon>Pseudonocardiales</taxon>
        <taxon>Pseudonocardiaceae</taxon>
        <taxon>Saccharothrix</taxon>
    </lineage>
</organism>
<proteinExistence type="predicted"/>
<dbReference type="EMBL" id="VFPP01000001">
    <property type="protein sequence ID" value="TQM78361.1"/>
    <property type="molecule type" value="Genomic_DNA"/>
</dbReference>
<dbReference type="SUPFAM" id="SSF52540">
    <property type="entry name" value="P-loop containing nucleoside triphosphate hydrolases"/>
    <property type="match status" value="1"/>
</dbReference>
<gene>
    <name evidence="1" type="ORF">FHX81_0627</name>
</gene>
<sequence length="1422" mass="153586">MDAETRPFEDVVRDRTGADFVRRDWLHERVERALADDESRYALVTGEPGAGKTSLLAGLADAHPDWLRYFVRRDSRTALAGGDVASFLLSIGHQLARRRPEIFARDRLEIVVRQHVDAVGAGGRAVGIRIGDLTASPFHRTATLTLEQRVTGTVSGSVSGVEIGTANLEPRLLEPDNLAHLALIGPAEVLAAEDPDARIVVLVDALDELAVERAGLLDWLARGPRLPRNVRFVLSSRPHAVLEPLRSARAGRLHEIAIDPASREVVEDLAGYAERALGTPAVTRAAVAAGRDPEQVRRDAVGKAAGNFLYLATYARALDDAAAAGDDPDLVAALLASADLPPGLGGLYAFFVATLHADLDRLRMLEIRDPTGPADTLTPAWEGVGQPILGLLTVAREPLAVEELTALAGIRVWPRAVRNVLARLRWLLDERDGRVAFYHASIGEFLAGTRHPDHAVDALEWHERIVRHYRGTAASWADVDWSAVDRYGLVQLAEHAVRCRDAVADDAVGLVCGGLRRAVRARLGSDRHFLRLLDLVTDRVVTRSPVATGLPTTLYLGVVRRQVLRGGRTLAPAVLGLMARLGRTDEALEHLAALPPSLEQFEAAAAMAEHRPELLELVVETALTVPPHEAGDGGAEGESRHPLKRAARLLAPHDLRRALRLWERADGRPEEPDPLYLAAAAAADPARARELVTSIRADRAGAWLDLAARTEPADVPELLRAAEESLPDAPIVDRLRARARLAVASDDRARHFAALRAEVDHSADDPNEVTKGLVRAAAELVGHDDATVRALLGRVDTAELNGIVEDAFLRAAALWVELGDLGRAVAVLDRVLAWSTTVWTVVRVSTVVARFDPDQARRMVDRAYAMIGPAGAGDGGISRIFRESHLDTVAVELAGHDPDRAVAVAGELAGVGWSESGHDRYTTLARVAHRRLDVGDADTARSILDGVLRSAELPPPLVDGPRLGPYFPVDGPHADRPRAPQDAFEHLPYLMNHTRDWQFLSERRFHRDPADVIRAMTPGSWSTGNPYGLARTVRVFAEVVGERDLSLAAALVNALTDGGERAVAIASLFRSAVHAGLDEAAGRLWDSFNESLAFIPRYEWAAEDQDPYAFAYVRPDHRARFEAALRLIPYEADPGMALLTAAGTGFLRYAFQLSFGAFASAAYVDSVRHGVEPFPVFRDMHEKALTVAPPPAGEDPLLEVARAAVALHEFRRSPERHRAGAIRIEHPVYAAVVDLVSATDGPAGAAFTERVRGLLPGERLPAAAGLVALAAELWPGHERVERLAAEVVAATEGRGAQRVVALLPFAASLALGHLVDPVGLLAEARRLPADPFSRVEQDEVLLNLFPVLLRQHPAVALRLLAETVPENWERAMALLEHAARPLVAAFGPEVADRVVDAVRRGLACVSPDGTAPAEVDGVLIGS</sequence>